<evidence type="ECO:0008006" key="3">
    <source>
        <dbReference type="Google" id="ProtNLM"/>
    </source>
</evidence>
<dbReference type="Proteomes" id="UP000078070">
    <property type="component" value="Chromosome"/>
</dbReference>
<dbReference type="EMBL" id="CP015839">
    <property type="protein sequence ID" value="ANG63022.1"/>
    <property type="molecule type" value="Genomic_DNA"/>
</dbReference>
<organism evidence="1 2">
    <name type="scientific">Marinobacterium aestuarii</name>
    <dbReference type="NCBI Taxonomy" id="1821621"/>
    <lineage>
        <taxon>Bacteria</taxon>
        <taxon>Pseudomonadati</taxon>
        <taxon>Pseudomonadota</taxon>
        <taxon>Gammaproteobacteria</taxon>
        <taxon>Oceanospirillales</taxon>
        <taxon>Oceanospirillaceae</taxon>
        <taxon>Marinobacterium</taxon>
    </lineage>
</organism>
<keyword evidence="2" id="KW-1185">Reference proteome</keyword>
<evidence type="ECO:0000313" key="2">
    <source>
        <dbReference type="Proteomes" id="UP000078070"/>
    </source>
</evidence>
<reference evidence="1 2" key="2">
    <citation type="journal article" date="2018" name="Int. J. Syst. Evol. Microbiol.">
        <title>Marinobacterium aestuarii sp. nov., a benzene-degrading marine bacterium isolated from estuary sediment.</title>
        <authorList>
            <person name="Bae S.S."/>
            <person name="Jung J."/>
            <person name="Chung D."/>
            <person name="Baek K."/>
        </authorList>
    </citation>
    <scope>NUCLEOTIDE SEQUENCE [LARGE SCALE GENOMIC DNA]</scope>
    <source>
        <strain evidence="1 2">ST58-10</strain>
    </source>
</reference>
<dbReference type="AlphaFoldDB" id="A0A1A9EYV8"/>
<dbReference type="Pfam" id="PF08907">
    <property type="entry name" value="DUF1853"/>
    <property type="match status" value="1"/>
</dbReference>
<sequence length="308" mass="34198">MNLPAISNTQQRLQIQLLSEACDQRRDYLWARSAPSLMRSAAPSLYSLLTAPESLTALPGTSSRRRLGLYYEDLVATLLNDALAPEPVHRNLQCVQGGITAGEFDFLYRSAGQWFHLETAVKFYLCCGDGSALSDFVGPGRRDRLDIKWQRLQQHQLALAAHPTGKAALDRLGIESPQPQLLMPGYLFYRAGGHAVSSLLHADISAEHLRGWWLPIGELERLRSGAEHRYAVLPKLGWLAPARRADSSVMDWDGLRTHLLQHPGPTLVAQLSRLVLQGSPCWGETGRGFVMPDDWDHQSLAPRTPPAD</sequence>
<reference evidence="2" key="1">
    <citation type="submission" date="2016-05" db="EMBL/GenBank/DDBJ databases">
        <authorList>
            <person name="Baek K."/>
            <person name="Yang S.-J."/>
        </authorList>
    </citation>
    <scope>NUCLEOTIDE SEQUENCE [LARGE SCALE GENOMIC DNA]</scope>
    <source>
        <strain evidence="2">ST58-10</strain>
    </source>
</reference>
<proteinExistence type="predicted"/>
<name>A0A1A9EYV8_9GAMM</name>
<protein>
    <recommendedName>
        <fullName evidence="3">DUF1853 domain-containing protein</fullName>
    </recommendedName>
</protein>
<gene>
    <name evidence="1" type="ORF">A8C75_11405</name>
</gene>
<evidence type="ECO:0000313" key="1">
    <source>
        <dbReference type="EMBL" id="ANG63022.1"/>
    </source>
</evidence>
<dbReference type="InterPro" id="IPR015003">
    <property type="entry name" value="DUF1853"/>
</dbReference>
<accession>A0A1A9EYV8</accession>
<dbReference type="STRING" id="1821621.A8C75_11405"/>
<dbReference type="KEGG" id="mars:A8C75_11405"/>